<reference evidence="3" key="1">
    <citation type="journal article" date="2019" name="Int. J. Syst. Evol. Microbiol.">
        <title>The Global Catalogue of Microorganisms (GCM) 10K type strain sequencing project: providing services to taxonomists for standard genome sequencing and annotation.</title>
        <authorList>
            <consortium name="The Broad Institute Genomics Platform"/>
            <consortium name="The Broad Institute Genome Sequencing Center for Infectious Disease"/>
            <person name="Wu L."/>
            <person name="Ma J."/>
        </authorList>
    </citation>
    <scope>NUCLEOTIDE SEQUENCE [LARGE SCALE GENOMIC DNA]</scope>
    <source>
        <strain evidence="3">JCM 11813</strain>
    </source>
</reference>
<evidence type="ECO:0008006" key="4">
    <source>
        <dbReference type="Google" id="ProtNLM"/>
    </source>
</evidence>
<evidence type="ECO:0000313" key="2">
    <source>
        <dbReference type="EMBL" id="GAA1133919.1"/>
    </source>
</evidence>
<protein>
    <recommendedName>
        <fullName evidence="4">WXG100 family type VII secretion target</fullName>
    </recommendedName>
</protein>
<evidence type="ECO:0000313" key="3">
    <source>
        <dbReference type="Proteomes" id="UP001499979"/>
    </source>
</evidence>
<keyword evidence="3" id="KW-1185">Reference proteome</keyword>
<dbReference type="InterPro" id="IPR036689">
    <property type="entry name" value="ESAT-6-like_sf"/>
</dbReference>
<proteinExistence type="predicted"/>
<comment type="caution">
    <text evidence="2">The sequence shown here is derived from an EMBL/GenBank/DDBJ whole genome shotgun (WGS) entry which is preliminary data.</text>
</comment>
<sequence length="276" mass="29652">MADPTTFAELWEQFWQEWDEFNKDWSNAWNHCTDIIDDALSGIGGFLNGIWPGESAAEKALDKWNNEIAPALNDGYRKIYDEITKLVNDLAGSPMDLQLYAETFSSAKADLFKQRAYDEASAAIAGSWGGAAFEAYEPVATKQNAALELLGDALDEGGKLTSAAAAKILQVWADLVYQFATFYADIIAVLSSATSAENIISFEVPSLLTAVEKIARKVADVVKVLADFMISQATTDTVAWVSLAAGSGGLAGNEWPPVPETSSDAVNQPGGWAHAS</sequence>
<dbReference type="RefSeq" id="WP_343906632.1">
    <property type="nucleotide sequence ID" value="NZ_BAAAJE010000004.1"/>
</dbReference>
<evidence type="ECO:0000256" key="1">
    <source>
        <dbReference type="SAM" id="MobiDB-lite"/>
    </source>
</evidence>
<dbReference type="EMBL" id="BAAAJE010000004">
    <property type="protein sequence ID" value="GAA1133919.1"/>
    <property type="molecule type" value="Genomic_DNA"/>
</dbReference>
<accession>A0ABP4F0W0</accession>
<organism evidence="2 3">
    <name type="scientific">Nocardioides aquiterrae</name>
    <dbReference type="NCBI Taxonomy" id="203799"/>
    <lineage>
        <taxon>Bacteria</taxon>
        <taxon>Bacillati</taxon>
        <taxon>Actinomycetota</taxon>
        <taxon>Actinomycetes</taxon>
        <taxon>Propionibacteriales</taxon>
        <taxon>Nocardioidaceae</taxon>
        <taxon>Nocardioides</taxon>
    </lineage>
</organism>
<dbReference type="SUPFAM" id="SSF140453">
    <property type="entry name" value="EsxAB dimer-like"/>
    <property type="match status" value="1"/>
</dbReference>
<name>A0ABP4F0W0_9ACTN</name>
<feature type="region of interest" description="Disordered" evidence="1">
    <location>
        <begin position="254"/>
        <end position="276"/>
    </location>
</feature>
<dbReference type="Proteomes" id="UP001499979">
    <property type="component" value="Unassembled WGS sequence"/>
</dbReference>
<gene>
    <name evidence="2" type="ORF">GCM10009606_12650</name>
</gene>